<organism evidence="2 3">
    <name type="scientific">Trichlorobacter ammonificans</name>
    <dbReference type="NCBI Taxonomy" id="2916410"/>
    <lineage>
        <taxon>Bacteria</taxon>
        <taxon>Pseudomonadati</taxon>
        <taxon>Thermodesulfobacteriota</taxon>
        <taxon>Desulfuromonadia</taxon>
        <taxon>Geobacterales</taxon>
        <taxon>Geobacteraceae</taxon>
        <taxon>Trichlorobacter</taxon>
    </lineage>
</organism>
<protein>
    <submittedName>
        <fullName evidence="2">Uncharacterized protein</fullName>
    </submittedName>
</protein>
<accession>A0ABM9DA57</accession>
<reference evidence="2 3" key="1">
    <citation type="submission" date="2022-03" db="EMBL/GenBank/DDBJ databases">
        <authorList>
            <person name="Koch H."/>
        </authorList>
    </citation>
    <scope>NUCLEOTIDE SEQUENCE [LARGE SCALE GENOMIC DNA]</scope>
    <source>
        <strain evidence="2 3">G1</strain>
    </source>
</reference>
<dbReference type="EMBL" id="OW150024">
    <property type="protein sequence ID" value="CAH2032097.1"/>
    <property type="molecule type" value="Genomic_DNA"/>
</dbReference>
<feature type="compositionally biased region" description="Basic residues" evidence="1">
    <location>
        <begin position="53"/>
        <end position="62"/>
    </location>
</feature>
<sequence length="62" mass="7090">MDELLRNILSELRAIRSALDAQAAPVRTEYYRQLASSPLTPESVQRHNSAVLKRQRQKVSRA</sequence>
<keyword evidence="3" id="KW-1185">Reference proteome</keyword>
<evidence type="ECO:0000256" key="1">
    <source>
        <dbReference type="SAM" id="MobiDB-lite"/>
    </source>
</evidence>
<proteinExistence type="predicted"/>
<gene>
    <name evidence="2" type="ORF">GEAMG1_2261</name>
</gene>
<evidence type="ECO:0000313" key="2">
    <source>
        <dbReference type="EMBL" id="CAH2032097.1"/>
    </source>
</evidence>
<evidence type="ECO:0000313" key="3">
    <source>
        <dbReference type="Proteomes" id="UP001295463"/>
    </source>
</evidence>
<feature type="region of interest" description="Disordered" evidence="1">
    <location>
        <begin position="35"/>
        <end position="62"/>
    </location>
</feature>
<feature type="compositionally biased region" description="Polar residues" evidence="1">
    <location>
        <begin position="35"/>
        <end position="48"/>
    </location>
</feature>
<name>A0ABM9DA57_9BACT</name>
<dbReference type="Proteomes" id="UP001295463">
    <property type="component" value="Chromosome"/>
</dbReference>